<evidence type="ECO:0000313" key="5">
    <source>
        <dbReference type="Proteomes" id="UP001139369"/>
    </source>
</evidence>
<feature type="domain" description="DUF4268" evidence="3">
    <location>
        <begin position="696"/>
        <end position="829"/>
    </location>
</feature>
<dbReference type="Pfam" id="PF07510">
    <property type="entry name" value="GmrSD_C"/>
    <property type="match status" value="1"/>
</dbReference>
<comment type="caution">
    <text evidence="4">The sequence shown here is derived from an EMBL/GenBank/DDBJ whole genome shotgun (WGS) entry which is preliminary data.</text>
</comment>
<organism evidence="4 5">
    <name type="scientific">Polaribacter marinus</name>
    <dbReference type="NCBI Taxonomy" id="2916838"/>
    <lineage>
        <taxon>Bacteria</taxon>
        <taxon>Pseudomonadati</taxon>
        <taxon>Bacteroidota</taxon>
        <taxon>Flavobacteriia</taxon>
        <taxon>Flavobacteriales</taxon>
        <taxon>Flavobacteriaceae</taxon>
    </lineage>
</organism>
<gene>
    <name evidence="4" type="ORF">MC378_14290</name>
</gene>
<feature type="domain" description="GmrSD restriction endonucleases N-terminal" evidence="1">
    <location>
        <begin position="9"/>
        <end position="219"/>
    </location>
</feature>
<evidence type="ECO:0000259" key="1">
    <source>
        <dbReference type="Pfam" id="PF03235"/>
    </source>
</evidence>
<dbReference type="InterPro" id="IPR025364">
    <property type="entry name" value="DUF4268"/>
</dbReference>
<dbReference type="InterPro" id="IPR011089">
    <property type="entry name" value="GmrSD_C"/>
</dbReference>
<evidence type="ECO:0000259" key="3">
    <source>
        <dbReference type="Pfam" id="PF14088"/>
    </source>
</evidence>
<dbReference type="PANTHER" id="PTHR35149">
    <property type="entry name" value="SLL5132 PROTEIN"/>
    <property type="match status" value="1"/>
</dbReference>
<protein>
    <submittedName>
        <fullName evidence="4">DUF4268 domain-containing protein</fullName>
    </submittedName>
</protein>
<reference evidence="4" key="1">
    <citation type="submission" date="2022-02" db="EMBL/GenBank/DDBJ databases">
        <title>Polaribacter sp. MSW13, isolated from seawater.</title>
        <authorList>
            <person name="Kristyanto S."/>
            <person name="Jung J."/>
            <person name="Jeon C.O."/>
        </authorList>
    </citation>
    <scope>NUCLEOTIDE SEQUENCE</scope>
    <source>
        <strain evidence="4">MSW13</strain>
    </source>
</reference>
<sequence>MKANELPITNFLQAPNVQFVIPVYQRNYDWTNNECKELLNDVISVEKHNRGTHFIGSIVFIHEGAYSTSEVKELVIIDGQQRLTTINILYVALFRFANENNMQNEADMLLNMFLTNQYVKHESSKLKLKQTDTNSLAFKAIMNGTENEFNHYSNVIENFNYFKSIIVKDNFNTILNGLKRLIFVEISLERGKDDPQRIFESLNSTGLDLSQSDLIRNYILMDLDPKNQNKVFEQIWNPIEDNARDLIKQKSVVSDYIRDYLTLRNKKIPNKNKVYVEFKKLFNEKDETYTQELENIKSLSVHYKKFINPSSVQDHNIRRELEYISRLEINVAFPFLLQVFEDAENGLISINELIEVLKLVQSYTWRRFVVGLPTNALNKIFMTLYSEVDTEEYYNSIALALIKKRGSAKFPTDEDLKTALKDKDLYNIQSKNRNYMFELLENFNNREYVNTSNENITIEHIFPQTPNEDWNKVITPDDYFMFKEKYINTIANLTLSGNNGALSNKSFNDKKDMNRKGAEQGYNFSRLWLNDYLKTIDSWNIVNYNNRFDLIFNRFLKIWEYPDVAIPVSENTEEQNLFNSESPTHKKLEYFIFENTKVEEEVIAQMYFYVIEKLYEKNAQLLLEAKDIFKITRNALDFRAPQELQSGYFIESNIDSNSKFSTLKKLLPLFELEDELLIKYADNDSVGGAIPNRFSVRRAFWKQLLPLIVDTNLFANVNPTKDHWISSGAGISGLGYTFVVTGKYARIELGITSSSKEQNKKYFKRLLSNKESIENNFGDKLEWEELANYKMSRIKYEMSDVNLFDKNDWEKMNRFLITYLPKFEKALQPAIKTLK</sequence>
<dbReference type="EMBL" id="JAKQYM010000016">
    <property type="protein sequence ID" value="MCI2230345.1"/>
    <property type="molecule type" value="Genomic_DNA"/>
</dbReference>
<dbReference type="Pfam" id="PF14088">
    <property type="entry name" value="DUF4268"/>
    <property type="match status" value="1"/>
</dbReference>
<dbReference type="AlphaFoldDB" id="A0A9X1VQE4"/>
<name>A0A9X1VQE4_9FLAO</name>
<dbReference type="RefSeq" id="WP_242179453.1">
    <property type="nucleotide sequence ID" value="NZ_JAKQYM010000016.1"/>
</dbReference>
<keyword evidence="5" id="KW-1185">Reference proteome</keyword>
<proteinExistence type="predicted"/>
<dbReference type="Pfam" id="PF03235">
    <property type="entry name" value="GmrSD_N"/>
    <property type="match status" value="1"/>
</dbReference>
<dbReference type="InterPro" id="IPR004919">
    <property type="entry name" value="GmrSD_N"/>
</dbReference>
<feature type="domain" description="GmrSD restriction endonucleases C-terminal" evidence="2">
    <location>
        <begin position="411"/>
        <end position="548"/>
    </location>
</feature>
<evidence type="ECO:0000313" key="4">
    <source>
        <dbReference type="EMBL" id="MCI2230345.1"/>
    </source>
</evidence>
<dbReference type="PANTHER" id="PTHR35149:SF2">
    <property type="entry name" value="DUF262 DOMAIN-CONTAINING PROTEIN"/>
    <property type="match status" value="1"/>
</dbReference>
<dbReference type="Proteomes" id="UP001139369">
    <property type="component" value="Unassembled WGS sequence"/>
</dbReference>
<evidence type="ECO:0000259" key="2">
    <source>
        <dbReference type="Pfam" id="PF07510"/>
    </source>
</evidence>
<accession>A0A9X1VQE4</accession>